<evidence type="ECO:0000313" key="2">
    <source>
        <dbReference type="EMBL" id="SMA49663.1"/>
    </source>
</evidence>
<proteinExistence type="predicted"/>
<name>A0A1X7AND8_9GAMM</name>
<organism evidence="2 3">
    <name type="scientific">Parendozoicomonas haliclonae</name>
    <dbReference type="NCBI Taxonomy" id="1960125"/>
    <lineage>
        <taxon>Bacteria</taxon>
        <taxon>Pseudomonadati</taxon>
        <taxon>Pseudomonadota</taxon>
        <taxon>Gammaproteobacteria</taxon>
        <taxon>Oceanospirillales</taxon>
        <taxon>Endozoicomonadaceae</taxon>
        <taxon>Parendozoicomonas</taxon>
    </lineage>
</organism>
<feature type="region of interest" description="Disordered" evidence="1">
    <location>
        <begin position="23"/>
        <end position="69"/>
    </location>
</feature>
<accession>A0A1X7AND8</accession>
<evidence type="ECO:0000313" key="3">
    <source>
        <dbReference type="Proteomes" id="UP000196573"/>
    </source>
</evidence>
<sequence>MLTCTKTAAISLTCLLGLFSSEELEDRSTGKPDSGLVMDLADLPASEAGDGDSRKDTDRKDPDRDVVSTPELDTLAIRTLQALPPNTSFRKEHTGYIYRDAGTGELIATEAQLTRTTMNQSAATATIYIPTGKGVVAVYHDHFKNTLPGPGPGDGEPLRHGFVSYLRDAQGSLYKIEYSEAWKTEANKNNGWRLTTLRGKNLAGQQKWRPGIVFTRYEK</sequence>
<gene>
    <name evidence="2" type="ORF">EHSB41UT_03445</name>
</gene>
<dbReference type="EMBL" id="FWPT01000008">
    <property type="protein sequence ID" value="SMA49663.1"/>
    <property type="molecule type" value="Genomic_DNA"/>
</dbReference>
<feature type="compositionally biased region" description="Basic and acidic residues" evidence="1">
    <location>
        <begin position="51"/>
        <end position="66"/>
    </location>
</feature>
<dbReference type="AlphaFoldDB" id="A0A1X7AND8"/>
<dbReference type="Proteomes" id="UP000196573">
    <property type="component" value="Unassembled WGS sequence"/>
</dbReference>
<dbReference type="RefSeq" id="WP_087112110.1">
    <property type="nucleotide sequence ID" value="NZ_CBCSCN010000010.1"/>
</dbReference>
<protein>
    <submittedName>
        <fullName evidence="2">Uncharacterized protein</fullName>
    </submittedName>
</protein>
<dbReference type="OrthoDB" id="9868755at2"/>
<evidence type="ECO:0000256" key="1">
    <source>
        <dbReference type="SAM" id="MobiDB-lite"/>
    </source>
</evidence>
<reference evidence="2 3" key="1">
    <citation type="submission" date="2017-03" db="EMBL/GenBank/DDBJ databases">
        <authorList>
            <person name="Afonso C.L."/>
            <person name="Miller P.J."/>
            <person name="Scott M.A."/>
            <person name="Spackman E."/>
            <person name="Goraichik I."/>
            <person name="Dimitrov K.M."/>
            <person name="Suarez D.L."/>
            <person name="Swayne D.E."/>
        </authorList>
    </citation>
    <scope>NUCLEOTIDE SEQUENCE [LARGE SCALE GENOMIC DNA]</scope>
    <source>
        <strain evidence="2">SB41UT1</strain>
    </source>
</reference>
<keyword evidence="3" id="KW-1185">Reference proteome</keyword>